<dbReference type="SUPFAM" id="SSF52540">
    <property type="entry name" value="P-loop containing nucleoside triphosphate hydrolases"/>
    <property type="match status" value="1"/>
</dbReference>
<gene>
    <name evidence="1" type="primary">tmrB_1</name>
    <name evidence="1" type="ORF">FILTAD_01972</name>
</gene>
<dbReference type="EMBL" id="UXAV01000042">
    <property type="protein sequence ID" value="VDC29068.1"/>
    <property type="molecule type" value="Genomic_DNA"/>
</dbReference>
<keyword evidence="2" id="KW-1185">Reference proteome</keyword>
<dbReference type="InterPro" id="IPR027417">
    <property type="entry name" value="P-loop_NTPase"/>
</dbReference>
<evidence type="ECO:0000313" key="2">
    <source>
        <dbReference type="Proteomes" id="UP000270468"/>
    </source>
</evidence>
<sequence length="51" mass="5819">MLKWYVTEKYIKLSTTGFGLSIIIIWINGTFGSGKTTAAYELQKRLKDSFV</sequence>
<organism evidence="1 2">
    <name type="scientific">Filibacter tadaridae</name>
    <dbReference type="NCBI Taxonomy" id="2483811"/>
    <lineage>
        <taxon>Bacteria</taxon>
        <taxon>Bacillati</taxon>
        <taxon>Bacillota</taxon>
        <taxon>Bacilli</taxon>
        <taxon>Bacillales</taxon>
        <taxon>Caryophanaceae</taxon>
        <taxon>Filibacter</taxon>
    </lineage>
</organism>
<reference evidence="1 2" key="1">
    <citation type="submission" date="2018-11" db="EMBL/GenBank/DDBJ databases">
        <authorList>
            <person name="Criscuolo A."/>
        </authorList>
    </citation>
    <scope>NUCLEOTIDE SEQUENCE [LARGE SCALE GENOMIC DNA]</scope>
    <source>
        <strain evidence="1">ATB-66</strain>
    </source>
</reference>
<accession>A0A3P5XFY8</accession>
<name>A0A3P5XFY8_9BACL</name>
<dbReference type="AlphaFoldDB" id="A0A3P5XFY8"/>
<protein>
    <submittedName>
        <fullName evidence="1">Tunicamycin resistance protein</fullName>
    </submittedName>
</protein>
<dbReference type="Proteomes" id="UP000270468">
    <property type="component" value="Unassembled WGS sequence"/>
</dbReference>
<dbReference type="Gene3D" id="3.40.50.300">
    <property type="entry name" value="P-loop containing nucleotide triphosphate hydrolases"/>
    <property type="match status" value="1"/>
</dbReference>
<proteinExistence type="predicted"/>
<evidence type="ECO:0000313" key="1">
    <source>
        <dbReference type="EMBL" id="VDC29068.1"/>
    </source>
</evidence>